<keyword evidence="15" id="KW-1185">Reference proteome</keyword>
<dbReference type="OrthoDB" id="419752at2759"/>
<feature type="domain" description="Amine oxidase" evidence="13">
    <location>
        <begin position="409"/>
        <end position="575"/>
    </location>
</feature>
<organism evidence="14 15">
    <name type="scientific">Plasmodium gallinaceum</name>
    <dbReference type="NCBI Taxonomy" id="5849"/>
    <lineage>
        <taxon>Eukaryota</taxon>
        <taxon>Sar</taxon>
        <taxon>Alveolata</taxon>
        <taxon>Apicomplexa</taxon>
        <taxon>Aconoidasida</taxon>
        <taxon>Haemosporida</taxon>
        <taxon>Plasmodiidae</taxon>
        <taxon>Plasmodium</taxon>
        <taxon>Plasmodium (Haemamoeba)</taxon>
    </lineage>
</organism>
<evidence type="ECO:0000256" key="7">
    <source>
        <dbReference type="ARBA" id="ARBA00023002"/>
    </source>
</evidence>
<evidence type="ECO:0000256" key="1">
    <source>
        <dbReference type="ARBA" id="ARBA00002600"/>
    </source>
</evidence>
<keyword evidence="12" id="KW-0472">Membrane</keyword>
<comment type="catalytic activity">
    <reaction evidence="10 11">
        <text>protoporphyrinogen IX + 3 O2 = protoporphyrin IX + 3 H2O2</text>
        <dbReference type="Rhea" id="RHEA:25576"/>
        <dbReference type="ChEBI" id="CHEBI:15379"/>
        <dbReference type="ChEBI" id="CHEBI:16240"/>
        <dbReference type="ChEBI" id="CHEBI:57306"/>
        <dbReference type="ChEBI" id="CHEBI:57307"/>
        <dbReference type="EC" id="1.3.3.4"/>
    </reaction>
</comment>
<proteinExistence type="inferred from homology"/>
<evidence type="ECO:0000259" key="13">
    <source>
        <dbReference type="Pfam" id="PF01593"/>
    </source>
</evidence>
<dbReference type="InterPro" id="IPR004572">
    <property type="entry name" value="Protoporphyrinogen_oxidase"/>
</dbReference>
<dbReference type="RefSeq" id="XP_028530096.1">
    <property type="nucleotide sequence ID" value="XM_028673667.1"/>
</dbReference>
<dbReference type="Proteomes" id="UP000220797">
    <property type="component" value="Unassembled WGS sequence"/>
</dbReference>
<sequence>MKINYANSCYFPLISYKPNIIYYYIFLKQIEKYKKNELSSNEVYDITIVGGGLFSCCLYYFLKKKNPLLKILIIEKEKMLGGYVKTYKNNKKFLFELGPNIFKLNDDSYNLIKELHLLCNVRVLNKKLIRYIYYNDKLYPLHFNLIGYFIFPLIKISNKVKLILKLFFKKYKNINLYDNDISVENYMKENFDLQHYNFLLLPLIYGSCGGNGDISAISFFSRNLKFCDNNINSLYIWRERKIEKKKRHKLNGTKFCNTYTFHNFFYKMNKDEKLFHYMNILNKYNALNYNKKIPLNSYKKRSLFHINKKKSLNIIKEMCVLIKNAYKNFLFLYKKIIKKSKQEEEKKKFIGKLVSLKYGLYEIISKLNNYINQKYVCTNCEVDFIKRTKENLWMCNIKNEKKNYTIYSKNVVLTVNSKICSNIMRYIISSDIKNILLNFSYSNIISVTLYYNKKDVRIPSNFFGFLSSDKLAHILGCFYINNMFKERCDDNNIVLLTLYMGGQNNPNDIFLKKEEIAEIISEDLKKIFQIENNIKPVILKIKKWYNAIPIYLHNYEKDLRYFLDELNKSAYQNLFIDSGWITGTSISDRITSAKDLSEFIQSKFFSE</sequence>
<protein>
    <recommendedName>
        <fullName evidence="4 11">Protoporphyrinogen oxidase</fullName>
        <ecNumber evidence="4 11">1.3.3.4</ecNumber>
    </recommendedName>
</protein>
<evidence type="ECO:0000256" key="4">
    <source>
        <dbReference type="ARBA" id="ARBA00012867"/>
    </source>
</evidence>
<dbReference type="SUPFAM" id="SSF51905">
    <property type="entry name" value="FAD/NAD(P)-binding domain"/>
    <property type="match status" value="1"/>
</dbReference>
<gene>
    <name evidence="14" type="primary">PPO</name>
    <name evidence="14" type="ORF">PGAL8A_00487300</name>
</gene>
<comment type="similarity">
    <text evidence="3 11">Belongs to the protoporphyrinogen/coproporphyrinogen oxidase family. Protoporphyrinogen oxidase subfamily.</text>
</comment>
<dbReference type="EMBL" id="CVMV01000096">
    <property type="protein sequence ID" value="CRG97294.1"/>
    <property type="molecule type" value="Genomic_DNA"/>
</dbReference>
<evidence type="ECO:0000256" key="12">
    <source>
        <dbReference type="SAM" id="Phobius"/>
    </source>
</evidence>
<keyword evidence="6 11" id="KW-0274">FAD</keyword>
<evidence type="ECO:0000313" key="15">
    <source>
        <dbReference type="Proteomes" id="UP000220797"/>
    </source>
</evidence>
<evidence type="ECO:0000313" key="14">
    <source>
        <dbReference type="EMBL" id="CRG97294.1"/>
    </source>
</evidence>
<dbReference type="PANTHER" id="PTHR42923:SF3">
    <property type="entry name" value="PROTOPORPHYRINOGEN OXIDASE"/>
    <property type="match status" value="1"/>
</dbReference>
<dbReference type="EC" id="1.3.3.4" evidence="4 11"/>
<dbReference type="InterPro" id="IPR036188">
    <property type="entry name" value="FAD/NAD-bd_sf"/>
</dbReference>
<dbReference type="PANTHER" id="PTHR42923">
    <property type="entry name" value="PROTOPORPHYRINOGEN OXIDASE"/>
    <property type="match status" value="1"/>
</dbReference>
<evidence type="ECO:0000256" key="6">
    <source>
        <dbReference type="ARBA" id="ARBA00022827"/>
    </source>
</evidence>
<evidence type="ECO:0000256" key="11">
    <source>
        <dbReference type="RuleBase" id="RU367069"/>
    </source>
</evidence>
<accession>A0A1J1H1U1</accession>
<name>A0A1J1H1U1_PLAGA</name>
<dbReference type="NCBIfam" id="TIGR00562">
    <property type="entry name" value="proto_IX_ox"/>
    <property type="match status" value="1"/>
</dbReference>
<keyword evidence="8 11" id="KW-0350">Heme biosynthesis</keyword>
<keyword evidence="9 11" id="KW-0627">Porphyrin biosynthesis</keyword>
<feature type="transmembrane region" description="Helical" evidence="12">
    <location>
        <begin position="43"/>
        <end position="62"/>
    </location>
</feature>
<keyword evidence="5 11" id="KW-0285">Flavoprotein</keyword>
<dbReference type="GO" id="GO:0004729">
    <property type="term" value="F:oxygen-dependent protoporphyrinogen oxidase activity"/>
    <property type="evidence" value="ECO:0007669"/>
    <property type="project" value="UniProtKB-UniRule"/>
</dbReference>
<comment type="function">
    <text evidence="1 11">Catalyzes the 6-electron oxidation of protoporphyrinogen-IX to form protoporphyrin-IX.</text>
</comment>
<evidence type="ECO:0000256" key="8">
    <source>
        <dbReference type="ARBA" id="ARBA00023133"/>
    </source>
</evidence>
<comment type="subcellular location">
    <subcellularLocation>
        <location evidence="11">Mitochondrion inner membrane</location>
    </subcellularLocation>
</comment>
<dbReference type="VEuPathDB" id="PlasmoDB:PGAL8A_00487300"/>
<dbReference type="SUPFAM" id="SSF54373">
    <property type="entry name" value="FAD-linked reductases, C-terminal domain"/>
    <property type="match status" value="1"/>
</dbReference>
<keyword evidence="12" id="KW-1133">Transmembrane helix</keyword>
<dbReference type="InterPro" id="IPR050464">
    <property type="entry name" value="Zeta_carotene_desat/Oxidored"/>
</dbReference>
<dbReference type="GO" id="GO:0006782">
    <property type="term" value="P:protoporphyrinogen IX biosynthetic process"/>
    <property type="evidence" value="ECO:0007669"/>
    <property type="project" value="UniProtKB-UniRule"/>
</dbReference>
<dbReference type="Gene3D" id="3.50.50.60">
    <property type="entry name" value="FAD/NAD(P)-binding domain"/>
    <property type="match status" value="2"/>
</dbReference>
<dbReference type="AlphaFoldDB" id="A0A1J1H1U1"/>
<dbReference type="Pfam" id="PF13450">
    <property type="entry name" value="NAD_binding_8"/>
    <property type="match status" value="1"/>
</dbReference>
<dbReference type="InterPro" id="IPR002937">
    <property type="entry name" value="Amino_oxidase"/>
</dbReference>
<evidence type="ECO:0000256" key="5">
    <source>
        <dbReference type="ARBA" id="ARBA00022630"/>
    </source>
</evidence>
<dbReference type="GeneID" id="39733406"/>
<keyword evidence="12" id="KW-0812">Transmembrane</keyword>
<keyword evidence="7 11" id="KW-0560">Oxidoreductase</keyword>
<evidence type="ECO:0000256" key="9">
    <source>
        <dbReference type="ARBA" id="ARBA00023244"/>
    </source>
</evidence>
<comment type="pathway">
    <text evidence="2 11">Porphyrin-containing compound metabolism; protoporphyrin-IX biosynthesis; protoporphyrin-IX from protoporphyrinogen-IX: step 1/1.</text>
</comment>
<comment type="caution">
    <text evidence="14">The sequence shown here is derived from an EMBL/GenBank/DDBJ whole genome shotgun (WGS) entry which is preliminary data.</text>
</comment>
<comment type="cofactor">
    <cofactor evidence="11">
        <name>FAD</name>
        <dbReference type="ChEBI" id="CHEBI:57692"/>
    </cofactor>
    <text evidence="11">Binds 1 FAD per subunit.</text>
</comment>
<dbReference type="GO" id="GO:0005743">
    <property type="term" value="C:mitochondrial inner membrane"/>
    <property type="evidence" value="ECO:0007669"/>
    <property type="project" value="UniProtKB-SubCell"/>
</dbReference>
<dbReference type="UniPathway" id="UPA00251">
    <property type="reaction ID" value="UER00324"/>
</dbReference>
<evidence type="ECO:0000256" key="2">
    <source>
        <dbReference type="ARBA" id="ARBA00005073"/>
    </source>
</evidence>
<evidence type="ECO:0000256" key="3">
    <source>
        <dbReference type="ARBA" id="ARBA00010551"/>
    </source>
</evidence>
<dbReference type="Pfam" id="PF01593">
    <property type="entry name" value="Amino_oxidase"/>
    <property type="match status" value="1"/>
</dbReference>
<evidence type="ECO:0000256" key="10">
    <source>
        <dbReference type="ARBA" id="ARBA00047554"/>
    </source>
</evidence>
<reference evidence="14" key="1">
    <citation type="submission" date="2015-04" db="EMBL/GenBank/DDBJ databases">
        <authorList>
            <consortium name="Pathogen Informatics"/>
        </authorList>
    </citation>
    <scope>NUCLEOTIDE SEQUENCE [LARGE SCALE GENOMIC DNA]</scope>
    <source>
        <strain evidence="14">8A</strain>
    </source>
</reference>